<dbReference type="SUPFAM" id="SSF48613">
    <property type="entry name" value="Heme oxygenase-like"/>
    <property type="match status" value="1"/>
</dbReference>
<sequence length="119" mass="12610">MSDDLFYFGTDHEVLGMLYTLHGAQFGGAVIRQHLKQTLPMAPMAYYGLKPDPQNWKSLVVELDQSCKQKGALDCISTGARQTFELIDAVASAANAAGIGASQHNTTLAVGGQPTNGGL</sequence>
<organism evidence="1 2">
    <name type="scientific">Roseobacter cerasinus</name>
    <dbReference type="NCBI Taxonomy" id="2602289"/>
    <lineage>
        <taxon>Bacteria</taxon>
        <taxon>Pseudomonadati</taxon>
        <taxon>Pseudomonadota</taxon>
        <taxon>Alphaproteobacteria</taxon>
        <taxon>Rhodobacterales</taxon>
        <taxon>Roseobacteraceae</taxon>
        <taxon>Roseobacter</taxon>
    </lineage>
</organism>
<comment type="caution">
    <text evidence="1">The sequence shown here is derived from an EMBL/GenBank/DDBJ whole genome shotgun (WGS) entry which is preliminary data.</text>
</comment>
<dbReference type="Proteomes" id="UP000436522">
    <property type="component" value="Unassembled WGS sequence"/>
</dbReference>
<reference evidence="1 2" key="1">
    <citation type="submission" date="2019-12" db="EMBL/GenBank/DDBJ databases">
        <title>Roseobacter cerasinus sp. nov., isolated from seawater around aquaculture.</title>
        <authorList>
            <person name="Muramatsu S."/>
            <person name="Takabe Y."/>
            <person name="Mori K."/>
            <person name="Takaichi S."/>
            <person name="Hanada S."/>
        </authorList>
    </citation>
    <scope>NUCLEOTIDE SEQUENCE [LARGE SCALE GENOMIC DNA]</scope>
    <source>
        <strain evidence="1 2">AI77</strain>
    </source>
</reference>
<proteinExistence type="predicted"/>
<accession>A0A640VT18</accession>
<dbReference type="Gene3D" id="1.20.910.10">
    <property type="entry name" value="Heme oxygenase-like"/>
    <property type="match status" value="1"/>
</dbReference>
<evidence type="ECO:0000313" key="2">
    <source>
        <dbReference type="Proteomes" id="UP000436522"/>
    </source>
</evidence>
<gene>
    <name evidence="1" type="ORF">So717_29320</name>
</gene>
<dbReference type="AlphaFoldDB" id="A0A640VT18"/>
<dbReference type="EMBL" id="BLIV01000005">
    <property type="protein sequence ID" value="GFE51179.1"/>
    <property type="molecule type" value="Genomic_DNA"/>
</dbReference>
<name>A0A640VT18_9RHOB</name>
<evidence type="ECO:0000313" key="1">
    <source>
        <dbReference type="EMBL" id="GFE51179.1"/>
    </source>
</evidence>
<keyword evidence="2" id="KW-1185">Reference proteome</keyword>
<dbReference type="InterPro" id="IPR016084">
    <property type="entry name" value="Haem_Oase-like_multi-hlx"/>
</dbReference>
<protein>
    <submittedName>
        <fullName evidence="1">Uncharacterized protein</fullName>
    </submittedName>
</protein>